<evidence type="ECO:0000256" key="2">
    <source>
        <dbReference type="ARBA" id="ARBA00012438"/>
    </source>
</evidence>
<dbReference type="Pfam" id="PF02518">
    <property type="entry name" value="HATPase_c"/>
    <property type="match status" value="1"/>
</dbReference>
<dbReference type="InterPro" id="IPR005467">
    <property type="entry name" value="His_kinase_dom"/>
</dbReference>
<dbReference type="PANTHER" id="PTHR43711:SF31">
    <property type="entry name" value="HISTIDINE KINASE"/>
    <property type="match status" value="1"/>
</dbReference>
<dbReference type="Gene3D" id="1.10.287.130">
    <property type="match status" value="1"/>
</dbReference>
<evidence type="ECO:0000313" key="11">
    <source>
        <dbReference type="Proteomes" id="UP000789752"/>
    </source>
</evidence>
<dbReference type="PRINTS" id="PR00344">
    <property type="entry name" value="BCTRLSENSOR"/>
</dbReference>
<feature type="modified residue" description="4-aspartylphosphate" evidence="7">
    <location>
        <position position="507"/>
    </location>
</feature>
<dbReference type="EC" id="2.7.13.3" evidence="2"/>
<dbReference type="RefSeq" id="WP_228982113.1">
    <property type="nucleotide sequence ID" value="NZ_CAJQYY010000029.1"/>
</dbReference>
<dbReference type="Pfam" id="PF13581">
    <property type="entry name" value="HATPase_c_2"/>
    <property type="match status" value="1"/>
</dbReference>
<dbReference type="PROSITE" id="PS50110">
    <property type="entry name" value="RESPONSE_REGULATORY"/>
    <property type="match status" value="1"/>
</dbReference>
<organism evidence="10 11">
    <name type="scientific">Paraburkholderia gardini</name>
    <dbReference type="NCBI Taxonomy" id="2823469"/>
    <lineage>
        <taxon>Bacteria</taxon>
        <taxon>Pseudomonadati</taxon>
        <taxon>Pseudomonadota</taxon>
        <taxon>Betaproteobacteria</taxon>
        <taxon>Burkholderiales</taxon>
        <taxon>Burkholderiaceae</taxon>
        <taxon>Paraburkholderia</taxon>
    </lineage>
</organism>
<feature type="domain" description="Response regulatory" evidence="9">
    <location>
        <begin position="458"/>
        <end position="571"/>
    </location>
</feature>
<evidence type="ECO:0000259" key="8">
    <source>
        <dbReference type="PROSITE" id="PS50109"/>
    </source>
</evidence>
<comment type="caution">
    <text evidence="10">The sequence shown here is derived from an EMBL/GenBank/DDBJ whole genome shotgun (WGS) entry which is preliminary data.</text>
</comment>
<gene>
    <name evidence="10" type="primary">rcsC_11</name>
    <name evidence="10" type="ORF">R54767_04332</name>
</gene>
<evidence type="ECO:0000256" key="6">
    <source>
        <dbReference type="ARBA" id="ARBA00023012"/>
    </source>
</evidence>
<dbReference type="PROSITE" id="PS50109">
    <property type="entry name" value="HIS_KIN"/>
    <property type="match status" value="1"/>
</dbReference>
<dbReference type="CDD" id="cd00082">
    <property type="entry name" value="HisKA"/>
    <property type="match status" value="1"/>
</dbReference>
<name>A0ABN7QPV3_9BURK</name>
<reference evidence="10 11" key="1">
    <citation type="submission" date="2021-04" db="EMBL/GenBank/DDBJ databases">
        <authorList>
            <person name="Vanwijnsberghe S."/>
        </authorList>
    </citation>
    <scope>NUCLEOTIDE SEQUENCE [LARGE SCALE GENOMIC DNA]</scope>
    <source>
        <strain evidence="10 11">LMG 32171</strain>
    </source>
</reference>
<evidence type="ECO:0000256" key="3">
    <source>
        <dbReference type="ARBA" id="ARBA00022553"/>
    </source>
</evidence>
<keyword evidence="11" id="KW-1185">Reference proteome</keyword>
<evidence type="ECO:0000256" key="1">
    <source>
        <dbReference type="ARBA" id="ARBA00000085"/>
    </source>
</evidence>
<keyword evidence="5 10" id="KW-0418">Kinase</keyword>
<dbReference type="SUPFAM" id="SSF52172">
    <property type="entry name" value="CheY-like"/>
    <property type="match status" value="1"/>
</dbReference>
<dbReference type="InterPro" id="IPR036890">
    <property type="entry name" value="HATPase_C_sf"/>
</dbReference>
<evidence type="ECO:0000256" key="7">
    <source>
        <dbReference type="PROSITE-ProRule" id="PRU00169"/>
    </source>
</evidence>
<dbReference type="SUPFAM" id="SSF55874">
    <property type="entry name" value="ATPase domain of HSP90 chaperone/DNA topoisomerase II/histidine kinase"/>
    <property type="match status" value="2"/>
</dbReference>
<evidence type="ECO:0000256" key="5">
    <source>
        <dbReference type="ARBA" id="ARBA00022777"/>
    </source>
</evidence>
<dbReference type="InterPro" id="IPR011006">
    <property type="entry name" value="CheY-like_superfamily"/>
</dbReference>
<protein>
    <recommendedName>
        <fullName evidence="2">histidine kinase</fullName>
        <ecNumber evidence="2">2.7.13.3</ecNumber>
    </recommendedName>
</protein>
<dbReference type="CDD" id="cd16922">
    <property type="entry name" value="HATPase_EvgS-ArcB-TorS-like"/>
    <property type="match status" value="1"/>
</dbReference>
<keyword evidence="3 7" id="KW-0597">Phosphoprotein</keyword>
<comment type="catalytic activity">
    <reaction evidence="1">
        <text>ATP + protein L-histidine = ADP + protein N-phospho-L-histidine.</text>
        <dbReference type="EC" id="2.7.13.3"/>
    </reaction>
</comment>
<dbReference type="InterPro" id="IPR004358">
    <property type="entry name" value="Sig_transdc_His_kin-like_C"/>
</dbReference>
<dbReference type="PANTHER" id="PTHR43711">
    <property type="entry name" value="TWO-COMPONENT HISTIDINE KINASE"/>
    <property type="match status" value="1"/>
</dbReference>
<evidence type="ECO:0000313" key="10">
    <source>
        <dbReference type="EMBL" id="CAG4916721.1"/>
    </source>
</evidence>
<keyword evidence="6" id="KW-0902">Two-component regulatory system</keyword>
<evidence type="ECO:0000256" key="4">
    <source>
        <dbReference type="ARBA" id="ARBA00022679"/>
    </source>
</evidence>
<dbReference type="InterPro" id="IPR050736">
    <property type="entry name" value="Sensor_HK_Regulatory"/>
</dbReference>
<dbReference type="Pfam" id="PF00072">
    <property type="entry name" value="Response_reg"/>
    <property type="match status" value="1"/>
</dbReference>
<dbReference type="SUPFAM" id="SSF47384">
    <property type="entry name" value="Homodimeric domain of signal transducing histidine kinase"/>
    <property type="match status" value="1"/>
</dbReference>
<evidence type="ECO:0000259" key="9">
    <source>
        <dbReference type="PROSITE" id="PS50110"/>
    </source>
</evidence>
<dbReference type="CDD" id="cd00156">
    <property type="entry name" value="REC"/>
    <property type="match status" value="1"/>
</dbReference>
<keyword evidence="4 10" id="KW-0808">Transferase</keyword>
<dbReference type="Gene3D" id="3.30.565.10">
    <property type="entry name" value="Histidine kinase-like ATPase, C-terminal domain"/>
    <property type="match status" value="2"/>
</dbReference>
<dbReference type="InterPro" id="IPR003594">
    <property type="entry name" value="HATPase_dom"/>
</dbReference>
<dbReference type="Proteomes" id="UP000789752">
    <property type="component" value="Unassembled WGS sequence"/>
</dbReference>
<dbReference type="InterPro" id="IPR036097">
    <property type="entry name" value="HisK_dim/P_sf"/>
</dbReference>
<dbReference type="GO" id="GO:0004673">
    <property type="term" value="F:protein histidine kinase activity"/>
    <property type="evidence" value="ECO:0007669"/>
    <property type="project" value="UniProtKB-EC"/>
</dbReference>
<dbReference type="Pfam" id="PF00512">
    <property type="entry name" value="HisKA"/>
    <property type="match status" value="1"/>
</dbReference>
<proteinExistence type="predicted"/>
<sequence>MTLPILTLPVDTGQDLVAVRRRAHEISSALGFGQQDCVRVATAVLEIARNALAHANGGRVSFEVEGDALPQLLTVRVVDAGRGMPDPASQPAGEGLVAARRLMDQCVVDSTPGAGTTVILKKTMPERAPVVTVETIKALTARFGELEGKYTYEELQRQNRELLAALTDLHERQDELTRLTRELADTNRGVVALYAELDERADHLRRADNMKSRFLSNMSHEFRTPLSSIRALSKLLLERIDGELTIEQEKQVRFIRKAADDLSEIVNDLLDLAKIESGKIEIRAAEFEIDALFSALRGMMRPLLTEAPVELIFDPCPDFPPLYTDEAKVAQILRNFISNALKFTEQGEVRVSAVYHGDSKMVTFCVADTGIGVASEHLQLIFEEFGQVENRLQYAVKGTGLGLPLCGKLCALLGGSIGVDSTEGRGSVFSATLPMYFGGAAQDAVERETTTIEPGRRPVLVIEDEPEVRLLYESWLRNTDYQAISVKNLREADQMMKVVTPHAIVLDLLLGEDDTWHWLAELKAGEYGQRIPIIIATAVNESAKGKSLGADAYLLKPVTRSELVSSIDRLVDPQEEDV</sequence>
<dbReference type="Gene3D" id="3.40.50.2300">
    <property type="match status" value="1"/>
</dbReference>
<dbReference type="InterPro" id="IPR001789">
    <property type="entry name" value="Sig_transdc_resp-reg_receiver"/>
</dbReference>
<feature type="domain" description="Histidine kinase" evidence="8">
    <location>
        <begin position="217"/>
        <end position="437"/>
    </location>
</feature>
<dbReference type="InterPro" id="IPR003661">
    <property type="entry name" value="HisK_dim/P_dom"/>
</dbReference>
<dbReference type="SMART" id="SM00388">
    <property type="entry name" value="HisKA"/>
    <property type="match status" value="1"/>
</dbReference>
<dbReference type="SMART" id="SM00387">
    <property type="entry name" value="HATPase_c"/>
    <property type="match status" value="2"/>
</dbReference>
<accession>A0ABN7QPV3</accession>
<dbReference type="EMBL" id="CAJQYY010000029">
    <property type="protein sequence ID" value="CAG4916721.1"/>
    <property type="molecule type" value="Genomic_DNA"/>
</dbReference>
<dbReference type="SMART" id="SM00448">
    <property type="entry name" value="REC"/>
    <property type="match status" value="1"/>
</dbReference>